<dbReference type="InterPro" id="IPR051677">
    <property type="entry name" value="AfsR-DnrI-RedD_regulator"/>
</dbReference>
<dbReference type="Gene3D" id="1.25.40.10">
    <property type="entry name" value="Tetratricopeptide repeat domain"/>
    <property type="match status" value="1"/>
</dbReference>
<dbReference type="PANTHER" id="PTHR35807">
    <property type="entry name" value="TRANSCRIPTIONAL REGULATOR REDD-RELATED"/>
    <property type="match status" value="1"/>
</dbReference>
<dbReference type="InterPro" id="IPR049945">
    <property type="entry name" value="AAA_22"/>
</dbReference>
<dbReference type="Pfam" id="PF03704">
    <property type="entry name" value="BTAD"/>
    <property type="match status" value="1"/>
</dbReference>
<evidence type="ECO:0000256" key="2">
    <source>
        <dbReference type="ARBA" id="ARBA00023163"/>
    </source>
</evidence>
<protein>
    <recommendedName>
        <fullName evidence="4">Bacterial transcriptional activator domain-containing protein</fullName>
    </recommendedName>
</protein>
<dbReference type="SMART" id="SM01043">
    <property type="entry name" value="BTAD"/>
    <property type="match status" value="1"/>
</dbReference>
<dbReference type="InterPro" id="IPR027417">
    <property type="entry name" value="P-loop_NTPase"/>
</dbReference>
<dbReference type="Pfam" id="PF13401">
    <property type="entry name" value="AAA_22"/>
    <property type="match status" value="1"/>
</dbReference>
<accession>A0A6P2BYC5</accession>
<evidence type="ECO:0000256" key="3">
    <source>
        <dbReference type="SAM" id="MobiDB-lite"/>
    </source>
</evidence>
<dbReference type="SUPFAM" id="SSF48452">
    <property type="entry name" value="TPR-like"/>
    <property type="match status" value="1"/>
</dbReference>
<dbReference type="InterPro" id="IPR005158">
    <property type="entry name" value="BTAD"/>
</dbReference>
<evidence type="ECO:0000259" key="4">
    <source>
        <dbReference type="SMART" id="SM01043"/>
    </source>
</evidence>
<evidence type="ECO:0000313" key="5">
    <source>
        <dbReference type="EMBL" id="TVZ04149.1"/>
    </source>
</evidence>
<gene>
    <name evidence="5" type="ORF">EAS64_17275</name>
</gene>
<dbReference type="SUPFAM" id="SSF52540">
    <property type="entry name" value="P-loop containing nucleoside triphosphate hydrolases"/>
    <property type="match status" value="1"/>
</dbReference>
<keyword evidence="6" id="KW-1185">Reference proteome</keyword>
<feature type="region of interest" description="Disordered" evidence="3">
    <location>
        <begin position="163"/>
        <end position="198"/>
    </location>
</feature>
<dbReference type="CDD" id="cd15831">
    <property type="entry name" value="BTAD"/>
    <property type="match status" value="1"/>
</dbReference>
<dbReference type="PANTHER" id="PTHR35807:SF1">
    <property type="entry name" value="TRANSCRIPTIONAL REGULATOR REDD"/>
    <property type="match status" value="1"/>
</dbReference>
<dbReference type="GO" id="GO:0006355">
    <property type="term" value="P:regulation of DNA-templated transcription"/>
    <property type="evidence" value="ECO:0007669"/>
    <property type="project" value="TreeGrafter"/>
</dbReference>
<dbReference type="Proteomes" id="UP000460272">
    <property type="component" value="Unassembled WGS sequence"/>
</dbReference>
<dbReference type="Gene3D" id="3.40.50.300">
    <property type="entry name" value="P-loop containing nucleotide triphosphate hydrolases"/>
    <property type="match status" value="1"/>
</dbReference>
<keyword evidence="1" id="KW-0805">Transcription regulation</keyword>
<feature type="domain" description="Bacterial transcriptional activator" evidence="4">
    <location>
        <begin position="13"/>
        <end position="143"/>
    </location>
</feature>
<dbReference type="GO" id="GO:0003677">
    <property type="term" value="F:DNA binding"/>
    <property type="evidence" value="ECO:0007669"/>
    <property type="project" value="TreeGrafter"/>
</dbReference>
<dbReference type="InterPro" id="IPR011990">
    <property type="entry name" value="TPR-like_helical_dom_sf"/>
</dbReference>
<name>A0A6P2BYC5_9ACTN</name>
<comment type="caution">
    <text evidence="5">The sequence shown here is derived from an EMBL/GenBank/DDBJ whole genome shotgun (WGS) entry which is preliminary data.</text>
</comment>
<dbReference type="GO" id="GO:0016887">
    <property type="term" value="F:ATP hydrolysis activity"/>
    <property type="evidence" value="ECO:0007669"/>
    <property type="project" value="InterPro"/>
</dbReference>
<evidence type="ECO:0000256" key="1">
    <source>
        <dbReference type="ARBA" id="ARBA00023015"/>
    </source>
</evidence>
<evidence type="ECO:0000313" key="6">
    <source>
        <dbReference type="Proteomes" id="UP000460272"/>
    </source>
</evidence>
<proteinExistence type="predicted"/>
<reference evidence="5 6" key="1">
    <citation type="submission" date="2018-11" db="EMBL/GenBank/DDBJ databases">
        <title>Trebonia kvetii gen.nov., sp.nov., a novel acidophilic actinobacterium, and proposal of the new actinobacterial family Treboniaceae fam. nov.</title>
        <authorList>
            <person name="Rapoport D."/>
            <person name="Sagova-Mareckova M."/>
            <person name="Sedlacek I."/>
            <person name="Provaznik J."/>
            <person name="Kralova S."/>
            <person name="Pavlinic D."/>
            <person name="Benes V."/>
            <person name="Kopecky J."/>
        </authorList>
    </citation>
    <scope>NUCLEOTIDE SEQUENCE [LARGE SCALE GENOMIC DNA]</scope>
    <source>
        <strain evidence="5 6">15Tr583</strain>
    </source>
</reference>
<dbReference type="OrthoDB" id="5521887at2"/>
<dbReference type="EMBL" id="RPFW01000003">
    <property type="protein sequence ID" value="TVZ04149.1"/>
    <property type="molecule type" value="Genomic_DNA"/>
</dbReference>
<keyword evidence="2" id="KW-0804">Transcription</keyword>
<sequence>MTCQSPSGCCAPRARPPARRRPRASLGAALALWRGQPLADVAGIAWLEGQAERLDLLGTRIKRALTEARLAAGDHVRLVPDLEELVADQPLDERVVGHLMLALYRSGRQADALACYLRLRAALADELGIDPGQELRDLETAILRQDARLDLVLPRGAAVLPSAAEPNAVPPQDGPSLGAPSHDGPSPDVPSAASAASELPVPAQLPPVTADFVGRGVALGVLDDLLPSADDAAAPRAGAVAVAVTGTAGVGKTALALHWAHRHRHLFPDGQLHVNLRGFDPCCPPTEPGRVLRDFLQALNVPPHRIPDDTDAMAALYRSVVAGRRLLVIVDNARDSEQTLPLLPGGPGSIAVVTSRVQLTGLVAAGARQLSLDLLTVPEASDLLARRLGDARAAARPAFRLAAIAAELRESPSPLDKFDGGEVSADIRAVFSCS</sequence>
<dbReference type="AlphaFoldDB" id="A0A6P2BYC5"/>
<organism evidence="5 6">
    <name type="scientific">Trebonia kvetii</name>
    <dbReference type="NCBI Taxonomy" id="2480626"/>
    <lineage>
        <taxon>Bacteria</taxon>
        <taxon>Bacillati</taxon>
        <taxon>Actinomycetota</taxon>
        <taxon>Actinomycetes</taxon>
        <taxon>Streptosporangiales</taxon>
        <taxon>Treboniaceae</taxon>
        <taxon>Trebonia</taxon>
    </lineage>
</organism>